<protein>
    <submittedName>
        <fullName evidence="2">Uncharacterized protein</fullName>
    </submittedName>
</protein>
<keyword evidence="3" id="KW-1185">Reference proteome</keyword>
<dbReference type="Gramene" id="LPERR08G04900.1">
    <property type="protein sequence ID" value="LPERR08G04900.1"/>
    <property type="gene ID" value="LPERR08G04900"/>
</dbReference>
<name>A0A0D9X540_9ORYZ</name>
<dbReference type="Proteomes" id="UP000032180">
    <property type="component" value="Chromosome 8"/>
</dbReference>
<keyword evidence="1" id="KW-1133">Transmembrane helix</keyword>
<dbReference type="HOGENOM" id="CLU_1463328_0_0_1"/>
<feature type="transmembrane region" description="Helical" evidence="1">
    <location>
        <begin position="86"/>
        <end position="107"/>
    </location>
</feature>
<evidence type="ECO:0000313" key="2">
    <source>
        <dbReference type="EnsemblPlants" id="LPERR08G04900.1"/>
    </source>
</evidence>
<keyword evidence="1" id="KW-0472">Membrane</keyword>
<keyword evidence="1" id="KW-0812">Transmembrane</keyword>
<organism evidence="2 3">
    <name type="scientific">Leersia perrieri</name>
    <dbReference type="NCBI Taxonomy" id="77586"/>
    <lineage>
        <taxon>Eukaryota</taxon>
        <taxon>Viridiplantae</taxon>
        <taxon>Streptophyta</taxon>
        <taxon>Embryophyta</taxon>
        <taxon>Tracheophyta</taxon>
        <taxon>Spermatophyta</taxon>
        <taxon>Magnoliopsida</taxon>
        <taxon>Liliopsida</taxon>
        <taxon>Poales</taxon>
        <taxon>Poaceae</taxon>
        <taxon>BOP clade</taxon>
        <taxon>Oryzoideae</taxon>
        <taxon>Oryzeae</taxon>
        <taxon>Oryzinae</taxon>
        <taxon>Leersia</taxon>
    </lineage>
</organism>
<feature type="transmembrane region" description="Helical" evidence="1">
    <location>
        <begin position="52"/>
        <end position="74"/>
    </location>
</feature>
<dbReference type="EnsemblPlants" id="LPERR08G04900.1">
    <property type="protein sequence ID" value="LPERR08G04900.1"/>
    <property type="gene ID" value="LPERR08G04900"/>
</dbReference>
<proteinExistence type="predicted"/>
<sequence length="185" mass="19559">MDFCHIISLYVELWDDDVPIQRLRRVIQHIGIGSAAVAVAALNGGGGRREGVLAMMLLLHGVAMVALSVCGAVARGPGGARRRCRLALAVARASPVPFLLLLLAGLIQVHRCGPSRCSPPWSLRGKGQDRSSPPFRFGDNLGAISSVGDDGKVGGLRNPPHCRPRVADPLGSVSVDARHHFVIAD</sequence>
<reference evidence="2 3" key="1">
    <citation type="submission" date="2012-08" db="EMBL/GenBank/DDBJ databases">
        <title>Oryza genome evolution.</title>
        <authorList>
            <person name="Wing R.A."/>
        </authorList>
    </citation>
    <scope>NUCLEOTIDE SEQUENCE</scope>
</reference>
<reference evidence="3" key="2">
    <citation type="submission" date="2013-12" db="EMBL/GenBank/DDBJ databases">
        <authorList>
            <person name="Yu Y."/>
            <person name="Lee S."/>
            <person name="de Baynast K."/>
            <person name="Wissotski M."/>
            <person name="Liu L."/>
            <person name="Talag J."/>
            <person name="Goicoechea J."/>
            <person name="Angelova A."/>
            <person name="Jetty R."/>
            <person name="Kudrna D."/>
            <person name="Golser W."/>
            <person name="Rivera L."/>
            <person name="Zhang J."/>
            <person name="Wing R."/>
        </authorList>
    </citation>
    <scope>NUCLEOTIDE SEQUENCE</scope>
</reference>
<evidence type="ECO:0000313" key="3">
    <source>
        <dbReference type="Proteomes" id="UP000032180"/>
    </source>
</evidence>
<accession>A0A0D9X540</accession>
<feature type="transmembrane region" description="Helical" evidence="1">
    <location>
        <begin position="26"/>
        <end position="46"/>
    </location>
</feature>
<reference evidence="2" key="3">
    <citation type="submission" date="2015-04" db="UniProtKB">
        <authorList>
            <consortium name="EnsemblPlants"/>
        </authorList>
    </citation>
    <scope>IDENTIFICATION</scope>
</reference>
<dbReference type="AlphaFoldDB" id="A0A0D9X540"/>
<evidence type="ECO:0000256" key="1">
    <source>
        <dbReference type="SAM" id="Phobius"/>
    </source>
</evidence>